<dbReference type="GO" id="GO:0046872">
    <property type="term" value="F:metal ion binding"/>
    <property type="evidence" value="ECO:0007669"/>
    <property type="project" value="UniProtKB-KW"/>
</dbReference>
<evidence type="ECO:0000256" key="3">
    <source>
        <dbReference type="ARBA" id="ARBA00022723"/>
    </source>
</evidence>
<accession>A0A0B7NRS8</accession>
<keyword evidence="5" id="KW-0223">Dioxygenase</keyword>
<keyword evidence="6" id="KW-0560">Oxidoreductase</keyword>
<dbReference type="PROSITE" id="PS51184">
    <property type="entry name" value="JMJC"/>
    <property type="match status" value="1"/>
</dbReference>
<proteinExistence type="inferred from homology"/>
<dbReference type="OrthoDB" id="424465at2759"/>
<dbReference type="Gene3D" id="2.60.120.650">
    <property type="entry name" value="Cupin"/>
    <property type="match status" value="1"/>
</dbReference>
<feature type="region of interest" description="Disordered" evidence="12">
    <location>
        <begin position="370"/>
        <end position="398"/>
    </location>
</feature>
<dbReference type="GO" id="GO:0005737">
    <property type="term" value="C:cytoplasm"/>
    <property type="evidence" value="ECO:0007669"/>
    <property type="project" value="TreeGrafter"/>
</dbReference>
<evidence type="ECO:0000256" key="9">
    <source>
        <dbReference type="ARBA" id="ARBA00023163"/>
    </source>
</evidence>
<evidence type="ECO:0000313" key="14">
    <source>
        <dbReference type="EMBL" id="CEP20167.1"/>
    </source>
</evidence>
<dbReference type="InterPro" id="IPR050910">
    <property type="entry name" value="JMJD6_ArgDemeth/LysHydrox"/>
</dbReference>
<evidence type="ECO:0000256" key="4">
    <source>
        <dbReference type="ARBA" id="ARBA00022853"/>
    </source>
</evidence>
<dbReference type="InterPro" id="IPR041667">
    <property type="entry name" value="Cupin_8"/>
</dbReference>
<dbReference type="GO" id="GO:0005634">
    <property type="term" value="C:nucleus"/>
    <property type="evidence" value="ECO:0007669"/>
    <property type="project" value="UniProtKB-SubCell"/>
</dbReference>
<keyword evidence="3" id="KW-0479">Metal-binding</keyword>
<evidence type="ECO:0000256" key="12">
    <source>
        <dbReference type="SAM" id="MobiDB-lite"/>
    </source>
</evidence>
<evidence type="ECO:0000256" key="2">
    <source>
        <dbReference type="ARBA" id="ARBA00004123"/>
    </source>
</evidence>
<comment type="similarity">
    <text evidence="11">Belongs to the JMJD6 family.</text>
</comment>
<protein>
    <recommendedName>
        <fullName evidence="13">JmjC domain-containing protein</fullName>
    </recommendedName>
</protein>
<dbReference type="InterPro" id="IPR003347">
    <property type="entry name" value="JmjC_dom"/>
</dbReference>
<keyword evidence="10" id="KW-0539">Nucleus</keyword>
<dbReference type="PANTHER" id="PTHR12480">
    <property type="entry name" value="ARGININE DEMETHYLASE AND LYSYL-HYDROXYLASE JMJD"/>
    <property type="match status" value="1"/>
</dbReference>
<dbReference type="STRING" id="35722.A0A0B7NRS8"/>
<evidence type="ECO:0000256" key="7">
    <source>
        <dbReference type="ARBA" id="ARBA00023004"/>
    </source>
</evidence>
<keyword evidence="8" id="KW-0805">Transcription regulation</keyword>
<dbReference type="Proteomes" id="UP000054107">
    <property type="component" value="Unassembled WGS sequence"/>
</dbReference>
<evidence type="ECO:0000256" key="10">
    <source>
        <dbReference type="ARBA" id="ARBA00023242"/>
    </source>
</evidence>
<dbReference type="Pfam" id="PF13621">
    <property type="entry name" value="Cupin_8"/>
    <property type="match status" value="1"/>
</dbReference>
<keyword evidence="7" id="KW-0408">Iron</keyword>
<comment type="cofactor">
    <cofactor evidence="1">
        <name>Fe(2+)</name>
        <dbReference type="ChEBI" id="CHEBI:29033"/>
    </cofactor>
</comment>
<keyword evidence="4" id="KW-0156">Chromatin regulator</keyword>
<dbReference type="EMBL" id="LN734231">
    <property type="protein sequence ID" value="CEP20167.1"/>
    <property type="molecule type" value="Genomic_DNA"/>
</dbReference>
<gene>
    <name evidence="14" type="primary">PARPA_14488.1 scaffold 50540</name>
</gene>
<dbReference type="GO" id="GO:0106140">
    <property type="term" value="F:P-TEFb complex binding"/>
    <property type="evidence" value="ECO:0007669"/>
    <property type="project" value="TreeGrafter"/>
</dbReference>
<comment type="subcellular location">
    <subcellularLocation>
        <location evidence="2">Nucleus</location>
    </subcellularLocation>
</comment>
<evidence type="ECO:0000313" key="15">
    <source>
        <dbReference type="Proteomes" id="UP000054107"/>
    </source>
</evidence>
<dbReference type="SUPFAM" id="SSF51197">
    <property type="entry name" value="Clavaminate synthase-like"/>
    <property type="match status" value="1"/>
</dbReference>
<feature type="compositionally biased region" description="Low complexity" evidence="12">
    <location>
        <begin position="372"/>
        <end position="393"/>
    </location>
</feature>
<evidence type="ECO:0000256" key="8">
    <source>
        <dbReference type="ARBA" id="ARBA00023015"/>
    </source>
</evidence>
<evidence type="ECO:0000256" key="11">
    <source>
        <dbReference type="ARBA" id="ARBA00038068"/>
    </source>
</evidence>
<evidence type="ECO:0000256" key="6">
    <source>
        <dbReference type="ARBA" id="ARBA00023002"/>
    </source>
</evidence>
<dbReference type="PANTHER" id="PTHR12480:SF32">
    <property type="entry name" value="BIFUNCTIONAL ARGININE DEMETHYLASE AND LYSYL-HYDROXYLASE JMJD6"/>
    <property type="match status" value="1"/>
</dbReference>
<organism evidence="14 15">
    <name type="scientific">Parasitella parasitica</name>
    <dbReference type="NCBI Taxonomy" id="35722"/>
    <lineage>
        <taxon>Eukaryota</taxon>
        <taxon>Fungi</taxon>
        <taxon>Fungi incertae sedis</taxon>
        <taxon>Mucoromycota</taxon>
        <taxon>Mucoromycotina</taxon>
        <taxon>Mucoromycetes</taxon>
        <taxon>Mucorales</taxon>
        <taxon>Mucorineae</taxon>
        <taxon>Mucoraceae</taxon>
        <taxon>Parasitella</taxon>
    </lineage>
</organism>
<feature type="region of interest" description="Disordered" evidence="12">
    <location>
        <begin position="1"/>
        <end position="21"/>
    </location>
</feature>
<dbReference type="SMART" id="SM00558">
    <property type="entry name" value="JmjC"/>
    <property type="match status" value="1"/>
</dbReference>
<sequence>MVSKSVSAHRSEQKKYKQSKNTKYDAKINRIKHKCRSGTLVFWSFGWQKYKFHENDYWIDSFVDTSKRVDYRHTSKAEFVEKYEAKNIPVVITHATDHWRAHKHWTEEYLLKNYGSHLFKVGDDDDNKNVYMKMKHFLHYSRRDGLKDDSPLYIFDSGFYKKSRSKSKNSLLDDYKVPKYFEEDLFKLTGERRPPYRWLVIGGARSGTGIHKDPLGTSAWNALIRGHKRWCLFPANTPKELYDPPMKPYDNEGVSWFDQVYPRFKRRLEDGQTLGEKWGMVEVLQKPGETIFVPGGWAHVVINLDLTAAVTQNFCSSTNAEYVYLSTRHSRPKLGQKLFKEIQKLARYQPETYAPVARSLALTKYIPQLPPSSGSSTTSSSTSSSSSSSSSSSDADNGVDLKAKKRKFIVVSSTDSETDREDGTCMSITTAIYSDGNIGILRDSYDRVSI</sequence>
<feature type="domain" description="JmjC" evidence="13">
    <location>
        <begin position="166"/>
        <end position="331"/>
    </location>
</feature>
<evidence type="ECO:0000256" key="1">
    <source>
        <dbReference type="ARBA" id="ARBA00001954"/>
    </source>
</evidence>
<evidence type="ECO:0000259" key="13">
    <source>
        <dbReference type="PROSITE" id="PS51184"/>
    </source>
</evidence>
<evidence type="ECO:0000256" key="5">
    <source>
        <dbReference type="ARBA" id="ARBA00022964"/>
    </source>
</evidence>
<dbReference type="GO" id="GO:0033749">
    <property type="term" value="F:histone H4R3 demethylase activity"/>
    <property type="evidence" value="ECO:0007669"/>
    <property type="project" value="TreeGrafter"/>
</dbReference>
<keyword evidence="9" id="KW-0804">Transcription</keyword>
<reference evidence="14 15" key="1">
    <citation type="submission" date="2014-09" db="EMBL/GenBank/DDBJ databases">
        <authorList>
            <person name="Ellenberger Sabrina"/>
        </authorList>
    </citation>
    <scope>NUCLEOTIDE SEQUENCE [LARGE SCALE GENOMIC DNA]</scope>
    <source>
        <strain evidence="14 15">CBS 412.66</strain>
    </source>
</reference>
<keyword evidence="15" id="KW-1185">Reference proteome</keyword>
<dbReference type="AlphaFoldDB" id="A0A0B7NRS8"/>
<name>A0A0B7NRS8_9FUNG</name>